<dbReference type="NCBIfam" id="TIGR01575">
    <property type="entry name" value="rimI"/>
    <property type="match status" value="1"/>
</dbReference>
<dbReference type="PANTHER" id="PTHR43420:SF44">
    <property type="entry name" value="ACETYLTRANSFERASE YPEA"/>
    <property type="match status" value="1"/>
</dbReference>
<evidence type="ECO:0000256" key="2">
    <source>
        <dbReference type="ARBA" id="ARBA00022490"/>
    </source>
</evidence>
<dbReference type="Proteomes" id="UP000252797">
    <property type="component" value="Unassembled WGS sequence"/>
</dbReference>
<dbReference type="SUPFAM" id="SSF55729">
    <property type="entry name" value="Acyl-CoA N-acyltransferases (Nat)"/>
    <property type="match status" value="1"/>
</dbReference>
<dbReference type="GO" id="GO:0008080">
    <property type="term" value="F:N-acetyltransferase activity"/>
    <property type="evidence" value="ECO:0007669"/>
    <property type="project" value="InterPro"/>
</dbReference>
<evidence type="ECO:0000313" key="7">
    <source>
        <dbReference type="Proteomes" id="UP000252797"/>
    </source>
</evidence>
<dbReference type="InterPro" id="IPR006464">
    <property type="entry name" value="AcTrfase_RimI/Ard1"/>
</dbReference>
<dbReference type="STRING" id="53345.LIU_09875"/>
<organism evidence="6 7">
    <name type="scientific">Enterococcus durans</name>
    <dbReference type="NCBI Taxonomy" id="53345"/>
    <lineage>
        <taxon>Bacteria</taxon>
        <taxon>Bacillati</taxon>
        <taxon>Bacillota</taxon>
        <taxon>Bacilli</taxon>
        <taxon>Lactobacillales</taxon>
        <taxon>Enterococcaceae</taxon>
        <taxon>Enterococcus</taxon>
    </lineage>
</organism>
<dbReference type="EMBL" id="LEPB01000004">
    <property type="protein sequence ID" value="RCA10966.1"/>
    <property type="molecule type" value="Genomic_DNA"/>
</dbReference>
<keyword evidence="3 6" id="KW-0808">Transferase</keyword>
<keyword evidence="4" id="KW-0012">Acyltransferase</keyword>
<dbReference type="InterPro" id="IPR000182">
    <property type="entry name" value="GNAT_dom"/>
</dbReference>
<evidence type="ECO:0000256" key="3">
    <source>
        <dbReference type="ARBA" id="ARBA00022679"/>
    </source>
</evidence>
<evidence type="ECO:0000256" key="1">
    <source>
        <dbReference type="ARBA" id="ARBA00005395"/>
    </source>
</evidence>
<sequence>MKLVIYKKNKFKPEELAECLWTLCEEAYEYGSPWTKRQFLADILQPHTDYCILVEHSTIQGFLSYSNVMDETEITNIAVAKAMQHRGCARTLLRFLLAEEKKAGTYTVFLEVRLSNTPARKLYESEKFRMLGKRKSYYHNPVEDAIIMSTKLKTETIK</sequence>
<keyword evidence="2" id="KW-0963">Cytoplasm</keyword>
<dbReference type="InterPro" id="IPR050680">
    <property type="entry name" value="YpeA/RimI_acetyltransf"/>
</dbReference>
<dbReference type="AlphaFoldDB" id="A0A367CES4"/>
<dbReference type="Gene3D" id="3.40.630.30">
    <property type="match status" value="1"/>
</dbReference>
<gene>
    <name evidence="6" type="ORF">EA71_01720</name>
</gene>
<evidence type="ECO:0000259" key="5">
    <source>
        <dbReference type="PROSITE" id="PS51186"/>
    </source>
</evidence>
<proteinExistence type="inferred from homology"/>
<comment type="caution">
    <text evidence="6">The sequence shown here is derived from an EMBL/GenBank/DDBJ whole genome shotgun (WGS) entry which is preliminary data.</text>
</comment>
<dbReference type="CDD" id="cd04301">
    <property type="entry name" value="NAT_SF"/>
    <property type="match status" value="1"/>
</dbReference>
<comment type="similarity">
    <text evidence="1">Belongs to the acetyltransferase family. RimI subfamily.</text>
</comment>
<feature type="domain" description="N-acetyltransferase" evidence="5">
    <location>
        <begin position="1"/>
        <end position="153"/>
    </location>
</feature>
<dbReference type="PROSITE" id="PS51186">
    <property type="entry name" value="GNAT"/>
    <property type="match status" value="1"/>
</dbReference>
<dbReference type="Pfam" id="PF00583">
    <property type="entry name" value="Acetyltransf_1"/>
    <property type="match status" value="1"/>
</dbReference>
<name>A0A367CES4_9ENTE</name>
<evidence type="ECO:0000256" key="4">
    <source>
        <dbReference type="ARBA" id="ARBA00023315"/>
    </source>
</evidence>
<reference evidence="6 7" key="1">
    <citation type="submission" date="2015-06" db="EMBL/GenBank/DDBJ databases">
        <title>The Genome Sequence of Enterococcus durans 4EA1.</title>
        <authorList>
            <consortium name="The Broad Institute Genomics Platform"/>
            <consortium name="The Broad Institute Genome Sequencing Center for Infectious Disease"/>
            <person name="Earl A.M."/>
            <person name="Van Tyne D."/>
            <person name="Lebreton F."/>
            <person name="Saavedra J.T."/>
            <person name="Gilmore M.S."/>
            <person name="Manson Mcguire A."/>
            <person name="Clock S."/>
            <person name="Crupain M."/>
            <person name="Rangan U."/>
            <person name="Young S."/>
            <person name="Abouelleil A."/>
            <person name="Cao P."/>
            <person name="Chapman S.B."/>
            <person name="Griggs A."/>
            <person name="Priest M."/>
            <person name="Shea T."/>
            <person name="Wortman J."/>
            <person name="Nusbaum C."/>
            <person name="Birren B."/>
        </authorList>
    </citation>
    <scope>NUCLEOTIDE SEQUENCE [LARGE SCALE GENOMIC DNA]</scope>
    <source>
        <strain evidence="6 7">4EA1</strain>
    </source>
</reference>
<dbReference type="InterPro" id="IPR016181">
    <property type="entry name" value="Acyl_CoA_acyltransferase"/>
</dbReference>
<dbReference type="PANTHER" id="PTHR43420">
    <property type="entry name" value="ACETYLTRANSFERASE"/>
    <property type="match status" value="1"/>
</dbReference>
<protein>
    <submittedName>
        <fullName evidence="6">Ribosomal-protein-alanine acetyltransferase</fullName>
    </submittedName>
</protein>
<evidence type="ECO:0000313" key="6">
    <source>
        <dbReference type="EMBL" id="RCA10966.1"/>
    </source>
</evidence>
<accession>A0A367CES4</accession>